<dbReference type="Proteomes" id="UP000638648">
    <property type="component" value="Unassembled WGS sequence"/>
</dbReference>
<dbReference type="EMBL" id="JADBEM010000001">
    <property type="protein sequence ID" value="MBE1606925.1"/>
    <property type="molecule type" value="Genomic_DNA"/>
</dbReference>
<reference evidence="1" key="1">
    <citation type="submission" date="2020-10" db="EMBL/GenBank/DDBJ databases">
        <title>Sequencing the genomes of 1000 actinobacteria strains.</title>
        <authorList>
            <person name="Klenk H.-P."/>
        </authorList>
    </citation>
    <scope>NUCLEOTIDE SEQUENCE</scope>
    <source>
        <strain evidence="1">DSM 45354</strain>
    </source>
</reference>
<dbReference type="AlphaFoldDB" id="A0A927N1E6"/>
<name>A0A927N1E6_9ACTN</name>
<evidence type="ECO:0000313" key="1">
    <source>
        <dbReference type="EMBL" id="MBE1606925.1"/>
    </source>
</evidence>
<organism evidence="1 2">
    <name type="scientific">Actinopolymorpha pittospori</name>
    <dbReference type="NCBI Taxonomy" id="648752"/>
    <lineage>
        <taxon>Bacteria</taxon>
        <taxon>Bacillati</taxon>
        <taxon>Actinomycetota</taxon>
        <taxon>Actinomycetes</taxon>
        <taxon>Propionibacteriales</taxon>
        <taxon>Actinopolymorphaceae</taxon>
        <taxon>Actinopolymorpha</taxon>
    </lineage>
</organism>
<sequence length="139" mass="15238">MRTQQRRQLRRARHGPAVADAPVFQLTTLAGLTVVGPRGARIWGRMIEVDLSPSDRRQVEVRHSEFDRLLGAEAGVVHRSEEGFSRGPLGFNSPTASSNAAAWAGFRTLRLSTVARAFEERAHVALTTSVYSDPGSEEV</sequence>
<accession>A0A927N1E6</accession>
<comment type="caution">
    <text evidence="1">The sequence shown here is derived from an EMBL/GenBank/DDBJ whole genome shotgun (WGS) entry which is preliminary data.</text>
</comment>
<keyword evidence="2" id="KW-1185">Reference proteome</keyword>
<protein>
    <submittedName>
        <fullName evidence="1">Uncharacterized protein</fullName>
    </submittedName>
</protein>
<gene>
    <name evidence="1" type="ORF">HEB94_003773</name>
</gene>
<proteinExistence type="predicted"/>
<evidence type="ECO:0000313" key="2">
    <source>
        <dbReference type="Proteomes" id="UP000638648"/>
    </source>
</evidence>